<gene>
    <name evidence="1" type="ORF">ERS008529_02103</name>
    <name evidence="2" type="ORF">ERS137968_04514</name>
</gene>
<dbReference type="Proteomes" id="UP000044625">
    <property type="component" value="Unassembled WGS sequence"/>
</dbReference>
<dbReference type="EMBL" id="CWJL01000045">
    <property type="protein sequence ID" value="CRY69362.1"/>
    <property type="molecule type" value="Genomic_DNA"/>
</dbReference>
<evidence type="ECO:0000313" key="1">
    <source>
        <dbReference type="EMBL" id="CNH77763.1"/>
    </source>
</evidence>
<dbReference type="NCBIfam" id="NF047561">
    <property type="entry name" value="orf58_phage_fam"/>
    <property type="match status" value="1"/>
</dbReference>
<dbReference type="OrthoDB" id="6469832at2"/>
<reference evidence="1" key="3">
    <citation type="submission" date="2015-03" db="EMBL/GenBank/DDBJ databases">
        <authorList>
            <person name="Murphy D."/>
        </authorList>
    </citation>
    <scope>NUCLEOTIDE SEQUENCE [LARGE SCALE GENOMIC DNA]</scope>
    <source>
        <strain evidence="1">A125KOH2</strain>
    </source>
</reference>
<dbReference type="AlphaFoldDB" id="A0A0T9PR51"/>
<keyword evidence="3" id="KW-1185">Reference proteome</keyword>
<accession>A0A0T9PR51</accession>
<dbReference type="STRING" id="1288385.ERS137968_04514"/>
<evidence type="ECO:0000313" key="3">
    <source>
        <dbReference type="Proteomes" id="UP000044625"/>
    </source>
</evidence>
<sequence length="296" mass="33407">MSGELFGRNYKLTIKSSGGGEDLTFSPPMQITFGIEGIPNNHDALGRITIYGVSQETRSRIYREYDSITLSAGYNDDIGVIFHGQINNFETGRDGVNTYIRFYCRALFRNRENAFISKSWGENTPVLDMISDTAETLGLSLEIIGDFSDLPLAIKGKTRCVNSKDFLIELSGNYDFSHYFDGSKLVITRHGASRSHVIHEISQNNGMEGIPRFYLQSLEVDVKLNHLIKPADEIKIYRTHDQFNFSDMYNTPYRELISKGQFTVLSISHNGDFYHDEWKTTTKSFLQTGGAASGTQ</sequence>
<evidence type="ECO:0000313" key="4">
    <source>
        <dbReference type="Proteomes" id="UP000045840"/>
    </source>
</evidence>
<proteinExistence type="predicted"/>
<reference evidence="4" key="1">
    <citation type="submission" date="2015-03" db="EMBL/GenBank/DDBJ databases">
        <authorList>
            <consortium name="Pathogen Informatics"/>
        </authorList>
    </citation>
    <scope>NUCLEOTIDE SEQUENCE [LARGE SCALE GENOMIC DNA]</scope>
    <source>
        <strain evidence="4">A125KOH2</strain>
    </source>
</reference>
<reference evidence="2 3" key="2">
    <citation type="submission" date="2015-03" db="EMBL/GenBank/DDBJ databases">
        <authorList>
            <consortium name="Pathogen Informatics"/>
            <person name="Murphy D."/>
        </authorList>
    </citation>
    <scope>NUCLEOTIDE SEQUENCE [LARGE SCALE GENOMIC DNA]</scope>
    <source>
        <strain evidence="2">Type strain: CIP110230</strain>
        <strain evidence="3">type strain: CIP110230</strain>
    </source>
</reference>
<name>A0A0T9PR51_9GAMM</name>
<dbReference type="Proteomes" id="UP000045840">
    <property type="component" value="Unassembled WGS sequence"/>
</dbReference>
<organism evidence="1 4">
    <name type="scientific">Yersinia pekkanenii</name>
    <dbReference type="NCBI Taxonomy" id="1288385"/>
    <lineage>
        <taxon>Bacteria</taxon>
        <taxon>Pseudomonadati</taxon>
        <taxon>Pseudomonadota</taxon>
        <taxon>Gammaproteobacteria</taxon>
        <taxon>Enterobacterales</taxon>
        <taxon>Yersiniaceae</taxon>
        <taxon>Yersinia</taxon>
    </lineage>
</organism>
<dbReference type="Pfam" id="PF22759">
    <property type="entry name" value="E217_GP41"/>
    <property type="match status" value="1"/>
</dbReference>
<evidence type="ECO:0000313" key="2">
    <source>
        <dbReference type="EMBL" id="CRY69362.1"/>
    </source>
</evidence>
<protein>
    <submittedName>
        <fullName evidence="1">Uncharacterized protein</fullName>
    </submittedName>
</protein>
<dbReference type="InterPro" id="IPR054496">
    <property type="entry name" value="E217_GP41"/>
</dbReference>
<dbReference type="EMBL" id="CQAZ01000016">
    <property type="protein sequence ID" value="CNH77763.1"/>
    <property type="molecule type" value="Genomic_DNA"/>
</dbReference>
<dbReference type="RefSeq" id="WP_049612963.1">
    <property type="nucleotide sequence ID" value="NZ_CAWMMU010000045.1"/>
</dbReference>